<evidence type="ECO:0000256" key="13">
    <source>
        <dbReference type="ARBA" id="ARBA00044502"/>
    </source>
</evidence>
<feature type="compositionally biased region" description="Basic residues" evidence="16">
    <location>
        <begin position="454"/>
        <end position="467"/>
    </location>
</feature>
<evidence type="ECO:0000256" key="10">
    <source>
        <dbReference type="ARBA" id="ARBA00023157"/>
    </source>
</evidence>
<feature type="domain" description="Auxiliary Activity family 9 catalytic" evidence="18">
    <location>
        <begin position="20"/>
        <end position="224"/>
    </location>
</feature>
<keyword evidence="10" id="KW-1015">Disulfide bond</keyword>
<organism evidence="19 20">
    <name type="scientific">Pterulicium gracile</name>
    <dbReference type="NCBI Taxonomy" id="1884261"/>
    <lineage>
        <taxon>Eukaryota</taxon>
        <taxon>Fungi</taxon>
        <taxon>Dikarya</taxon>
        <taxon>Basidiomycota</taxon>
        <taxon>Agaricomycotina</taxon>
        <taxon>Agaricomycetes</taxon>
        <taxon>Agaricomycetidae</taxon>
        <taxon>Agaricales</taxon>
        <taxon>Pleurotineae</taxon>
        <taxon>Pterulaceae</taxon>
        <taxon>Pterulicium</taxon>
    </lineage>
</organism>
<evidence type="ECO:0000256" key="3">
    <source>
        <dbReference type="ARBA" id="ARBA00022525"/>
    </source>
</evidence>
<dbReference type="Proteomes" id="UP000305067">
    <property type="component" value="Unassembled WGS sequence"/>
</dbReference>
<evidence type="ECO:0000256" key="5">
    <source>
        <dbReference type="ARBA" id="ARBA00022729"/>
    </source>
</evidence>
<evidence type="ECO:0000259" key="18">
    <source>
        <dbReference type="Pfam" id="PF03443"/>
    </source>
</evidence>
<evidence type="ECO:0000256" key="2">
    <source>
        <dbReference type="ARBA" id="ARBA00004613"/>
    </source>
</evidence>
<keyword evidence="12" id="KW-0624">Polysaccharide degradation</keyword>
<feature type="compositionally biased region" description="Basic and acidic residues" evidence="16">
    <location>
        <begin position="398"/>
        <end position="437"/>
    </location>
</feature>
<keyword evidence="19" id="KW-0378">Hydrolase</keyword>
<sequence>MLSSTVALFSLALPALVSAHGFVSQVTIDGKAYKGLSPYVGGGKSVIRQISGVEPVKGTWNPDLACGLKSKPASESAKASPGSTVSFKWSGGGNSNWPHEYGPLITYMADCNGPCEQFNAANAKWFKIHQVGKTNGNNWAQKDLMSGAPATVKIPSDLASGNYLIRHEIIALHIAENSGGAEFYPSCTQLKVEGNGWAKPDKTISLPGAYKENDKGLLIHVWTAKGDYVYPGGALAKFGGGSDSGSGSDAAPSKSKDAAPSSSKSPEPKPSSSKGSDGDSRPTSSKGSDGDWSPTSSSVPTSSKGSEGEWSSTPTETPTFSKDSSSSSPAPTSSKGSSEGSNNAVPSSSKGEPEWTKDWSPTSSSSAPTPSPSKNPDKGSNGSGGLVGAQGPSIPQGDSEKPPKDESEKPPKADKPKGDSDKPKGDSDKPKDDDKPVKMPVRQRPCRPAGSTRRSLRTSRHRLDKMH</sequence>
<comment type="similarity">
    <text evidence="13">Belongs to the polysaccharide monooxygenase AA9 family.</text>
</comment>
<evidence type="ECO:0000256" key="12">
    <source>
        <dbReference type="ARBA" id="ARBA00023326"/>
    </source>
</evidence>
<dbReference type="GO" id="GO:0046872">
    <property type="term" value="F:metal ion binding"/>
    <property type="evidence" value="ECO:0007669"/>
    <property type="project" value="UniProtKB-KW"/>
</dbReference>
<comment type="catalytic activity">
    <reaction evidence="14">
        <text>[(1-&gt;4)-beta-D-glucosyl]n+m + reduced acceptor + O2 = 4-dehydro-beta-D-glucosyl-[(1-&gt;4)-beta-D-glucosyl]n-1 + [(1-&gt;4)-beta-D-glucosyl]m + acceptor + H2O.</text>
        <dbReference type="EC" id="1.14.99.56"/>
    </reaction>
</comment>
<feature type="signal peptide" evidence="17">
    <location>
        <begin position="1"/>
        <end position="19"/>
    </location>
</feature>
<evidence type="ECO:0000256" key="7">
    <source>
        <dbReference type="ARBA" id="ARBA00023002"/>
    </source>
</evidence>
<keyword evidence="5 17" id="KW-0732">Signal</keyword>
<feature type="compositionally biased region" description="Low complexity" evidence="16">
    <location>
        <begin position="293"/>
        <end position="303"/>
    </location>
</feature>
<evidence type="ECO:0000256" key="9">
    <source>
        <dbReference type="ARBA" id="ARBA00023033"/>
    </source>
</evidence>
<comment type="subcellular location">
    <subcellularLocation>
        <location evidence="2">Secreted</location>
    </subcellularLocation>
</comment>
<proteinExistence type="inferred from homology"/>
<dbReference type="Gene3D" id="2.70.50.70">
    <property type="match status" value="1"/>
</dbReference>
<comment type="cofactor">
    <cofactor evidence="1">
        <name>Cu(2+)</name>
        <dbReference type="ChEBI" id="CHEBI:29036"/>
    </cofactor>
</comment>
<dbReference type="CDD" id="cd21175">
    <property type="entry name" value="LPMO_AA9"/>
    <property type="match status" value="1"/>
</dbReference>
<keyword evidence="11" id="KW-0119">Carbohydrate metabolism</keyword>
<dbReference type="EMBL" id="ML178814">
    <property type="protein sequence ID" value="TFL07755.1"/>
    <property type="molecule type" value="Genomic_DNA"/>
</dbReference>
<dbReference type="STRING" id="1884261.A0A5C3R0M1"/>
<evidence type="ECO:0000256" key="16">
    <source>
        <dbReference type="SAM" id="MobiDB-lite"/>
    </source>
</evidence>
<keyword evidence="7" id="KW-0560">Oxidoreductase</keyword>
<evidence type="ECO:0000256" key="8">
    <source>
        <dbReference type="ARBA" id="ARBA00023008"/>
    </source>
</evidence>
<evidence type="ECO:0000256" key="4">
    <source>
        <dbReference type="ARBA" id="ARBA00022723"/>
    </source>
</evidence>
<dbReference type="InterPro" id="IPR005103">
    <property type="entry name" value="AA9_LPMO"/>
</dbReference>
<reference evidence="19 20" key="1">
    <citation type="journal article" date="2019" name="Nat. Ecol. Evol.">
        <title>Megaphylogeny resolves global patterns of mushroom evolution.</title>
        <authorList>
            <person name="Varga T."/>
            <person name="Krizsan K."/>
            <person name="Foldi C."/>
            <person name="Dima B."/>
            <person name="Sanchez-Garcia M."/>
            <person name="Sanchez-Ramirez S."/>
            <person name="Szollosi G.J."/>
            <person name="Szarkandi J.G."/>
            <person name="Papp V."/>
            <person name="Albert L."/>
            <person name="Andreopoulos W."/>
            <person name="Angelini C."/>
            <person name="Antonin V."/>
            <person name="Barry K.W."/>
            <person name="Bougher N.L."/>
            <person name="Buchanan P."/>
            <person name="Buyck B."/>
            <person name="Bense V."/>
            <person name="Catcheside P."/>
            <person name="Chovatia M."/>
            <person name="Cooper J."/>
            <person name="Damon W."/>
            <person name="Desjardin D."/>
            <person name="Finy P."/>
            <person name="Geml J."/>
            <person name="Haridas S."/>
            <person name="Hughes K."/>
            <person name="Justo A."/>
            <person name="Karasinski D."/>
            <person name="Kautmanova I."/>
            <person name="Kiss B."/>
            <person name="Kocsube S."/>
            <person name="Kotiranta H."/>
            <person name="LaButti K.M."/>
            <person name="Lechner B.E."/>
            <person name="Liimatainen K."/>
            <person name="Lipzen A."/>
            <person name="Lukacs Z."/>
            <person name="Mihaltcheva S."/>
            <person name="Morgado L.N."/>
            <person name="Niskanen T."/>
            <person name="Noordeloos M.E."/>
            <person name="Ohm R.A."/>
            <person name="Ortiz-Santana B."/>
            <person name="Ovrebo C."/>
            <person name="Racz N."/>
            <person name="Riley R."/>
            <person name="Savchenko A."/>
            <person name="Shiryaev A."/>
            <person name="Soop K."/>
            <person name="Spirin V."/>
            <person name="Szebenyi C."/>
            <person name="Tomsovsky M."/>
            <person name="Tulloss R.E."/>
            <person name="Uehling J."/>
            <person name="Grigoriev I.V."/>
            <person name="Vagvolgyi C."/>
            <person name="Papp T."/>
            <person name="Martin F.M."/>
            <person name="Miettinen O."/>
            <person name="Hibbett D.S."/>
            <person name="Nagy L.G."/>
        </authorList>
    </citation>
    <scope>NUCLEOTIDE SEQUENCE [LARGE SCALE GENOMIC DNA]</scope>
    <source>
        <strain evidence="19 20">CBS 309.79</strain>
    </source>
</reference>
<feature type="compositionally biased region" description="Low complexity" evidence="16">
    <location>
        <begin position="245"/>
        <end position="275"/>
    </location>
</feature>
<keyword evidence="9" id="KW-0503">Monooxygenase</keyword>
<evidence type="ECO:0000256" key="1">
    <source>
        <dbReference type="ARBA" id="ARBA00001973"/>
    </source>
</evidence>
<evidence type="ECO:0000256" key="6">
    <source>
        <dbReference type="ARBA" id="ARBA00023001"/>
    </source>
</evidence>
<dbReference type="GO" id="GO:0030245">
    <property type="term" value="P:cellulose catabolic process"/>
    <property type="evidence" value="ECO:0007669"/>
    <property type="project" value="UniProtKB-KW"/>
</dbReference>
<dbReference type="AlphaFoldDB" id="A0A5C3R0M1"/>
<dbReference type="EC" id="1.14.99.56" evidence="15"/>
<dbReference type="GO" id="GO:0016787">
    <property type="term" value="F:hydrolase activity"/>
    <property type="evidence" value="ECO:0007669"/>
    <property type="project" value="UniProtKB-KW"/>
</dbReference>
<keyword evidence="4" id="KW-0479">Metal-binding</keyword>
<feature type="compositionally biased region" description="Polar residues" evidence="16">
    <location>
        <begin position="339"/>
        <end position="350"/>
    </location>
</feature>
<name>A0A5C3R0M1_9AGAR</name>
<evidence type="ECO:0000256" key="14">
    <source>
        <dbReference type="ARBA" id="ARBA00045077"/>
    </source>
</evidence>
<feature type="compositionally biased region" description="Low complexity" evidence="16">
    <location>
        <begin position="317"/>
        <end position="338"/>
    </location>
</feature>
<dbReference type="GO" id="GO:0004497">
    <property type="term" value="F:monooxygenase activity"/>
    <property type="evidence" value="ECO:0007669"/>
    <property type="project" value="UniProtKB-KW"/>
</dbReference>
<keyword evidence="6" id="KW-0136">Cellulose degradation</keyword>
<feature type="region of interest" description="Disordered" evidence="16">
    <location>
        <begin position="240"/>
        <end position="467"/>
    </location>
</feature>
<keyword evidence="20" id="KW-1185">Reference proteome</keyword>
<feature type="chain" id="PRO_5022722462" description="lytic cellulose monooxygenase (C4-dehydrogenating)" evidence="17">
    <location>
        <begin position="20"/>
        <end position="467"/>
    </location>
</feature>
<protein>
    <recommendedName>
        <fullName evidence="15">lytic cellulose monooxygenase (C4-dehydrogenating)</fullName>
        <ecNumber evidence="15">1.14.99.56</ecNumber>
    </recommendedName>
</protein>
<keyword evidence="3" id="KW-0964">Secreted</keyword>
<evidence type="ECO:0000256" key="17">
    <source>
        <dbReference type="SAM" id="SignalP"/>
    </source>
</evidence>
<evidence type="ECO:0000313" key="19">
    <source>
        <dbReference type="EMBL" id="TFL07755.1"/>
    </source>
</evidence>
<dbReference type="InterPro" id="IPR049892">
    <property type="entry name" value="AA9"/>
</dbReference>
<accession>A0A5C3R0M1</accession>
<dbReference type="GO" id="GO:0005576">
    <property type="term" value="C:extracellular region"/>
    <property type="evidence" value="ECO:0007669"/>
    <property type="project" value="UniProtKB-SubCell"/>
</dbReference>
<dbReference type="Pfam" id="PF03443">
    <property type="entry name" value="AA9"/>
    <property type="match status" value="1"/>
</dbReference>
<evidence type="ECO:0000313" key="20">
    <source>
        <dbReference type="Proteomes" id="UP000305067"/>
    </source>
</evidence>
<dbReference type="PANTHER" id="PTHR33353">
    <property type="entry name" value="PUTATIVE (AFU_ORTHOLOGUE AFUA_1G12560)-RELATED"/>
    <property type="match status" value="1"/>
</dbReference>
<evidence type="ECO:0000256" key="15">
    <source>
        <dbReference type="ARBA" id="ARBA00047174"/>
    </source>
</evidence>
<dbReference type="PANTHER" id="PTHR33353:SF10">
    <property type="entry name" value="ENDO-BETA-1,4-GLUCANASE D"/>
    <property type="match status" value="1"/>
</dbReference>
<keyword evidence="8" id="KW-0186">Copper</keyword>
<dbReference type="OrthoDB" id="4849160at2759"/>
<gene>
    <name evidence="19" type="ORF">BDV98DRAFT_36463</name>
</gene>
<evidence type="ECO:0000256" key="11">
    <source>
        <dbReference type="ARBA" id="ARBA00023277"/>
    </source>
</evidence>